<evidence type="ECO:0000313" key="4">
    <source>
        <dbReference type="EMBL" id="CAI8614196.1"/>
    </source>
</evidence>
<dbReference type="InterPro" id="IPR016024">
    <property type="entry name" value="ARM-type_fold"/>
</dbReference>
<evidence type="ECO:0000256" key="2">
    <source>
        <dbReference type="PROSITE-ProRule" id="PRU00259"/>
    </source>
</evidence>
<dbReference type="Gene3D" id="1.25.10.10">
    <property type="entry name" value="Leucine-rich Repeat Variant"/>
    <property type="match status" value="1"/>
</dbReference>
<dbReference type="Proteomes" id="UP001157006">
    <property type="component" value="Chromosome 5"/>
</dbReference>
<dbReference type="InterPro" id="IPR000225">
    <property type="entry name" value="Armadillo"/>
</dbReference>
<feature type="compositionally biased region" description="Low complexity" evidence="3">
    <location>
        <begin position="98"/>
        <end position="109"/>
    </location>
</feature>
<dbReference type="InterPro" id="IPR044282">
    <property type="entry name" value="ABAP1/ARIA"/>
</dbReference>
<sequence>MSTFALGRLAQDSHNQAGIAYNGGIEPLLNLLVTNNPSVQHNAAFALYALADNERRRLKKPVPAVETRLKIRIKTTAGRPPPVVINEPTEHEVIAKINNPSESDNSSSSAEIPVQDTAGTSKRIPTPVEDYDTFLNSEGDPTYRPTSVKGSFMSSADEVNQTSEPQHETIKEADEEEAVGNQEVTRVPLVDVQENEEESIPVAETEIERENVEIQEADGEEGFAEGNKILQALKQFQISLHKESQYQGKAQRRNLEELKSYKN</sequence>
<dbReference type="EMBL" id="OX451740">
    <property type="protein sequence ID" value="CAI8614196.1"/>
    <property type="molecule type" value="Genomic_DNA"/>
</dbReference>
<keyword evidence="5" id="KW-1185">Reference proteome</keyword>
<dbReference type="PANTHER" id="PTHR46710">
    <property type="entry name" value="ARM REPEAT PROTEIN INTERACTING WITH ABF2"/>
    <property type="match status" value="1"/>
</dbReference>
<reference evidence="4 5" key="1">
    <citation type="submission" date="2023-01" db="EMBL/GenBank/DDBJ databases">
        <authorList>
            <person name="Kreplak J."/>
        </authorList>
    </citation>
    <scope>NUCLEOTIDE SEQUENCE [LARGE SCALE GENOMIC DNA]</scope>
</reference>
<dbReference type="AlphaFoldDB" id="A0AAV1AW60"/>
<evidence type="ECO:0000313" key="5">
    <source>
        <dbReference type="Proteomes" id="UP001157006"/>
    </source>
</evidence>
<dbReference type="SUPFAM" id="SSF48371">
    <property type="entry name" value="ARM repeat"/>
    <property type="match status" value="1"/>
</dbReference>
<evidence type="ECO:0000256" key="1">
    <source>
        <dbReference type="ARBA" id="ARBA00022737"/>
    </source>
</evidence>
<dbReference type="SMART" id="SM00185">
    <property type="entry name" value="ARM"/>
    <property type="match status" value="1"/>
</dbReference>
<protein>
    <submittedName>
        <fullName evidence="4">Uncharacterized protein</fullName>
    </submittedName>
</protein>
<proteinExistence type="predicted"/>
<dbReference type="PANTHER" id="PTHR46710:SF11">
    <property type="entry name" value="ARMADILLO BTB ARABIDOPSIS PROTEIN 1"/>
    <property type="match status" value="1"/>
</dbReference>
<feature type="repeat" description="ARM" evidence="2">
    <location>
        <begin position="23"/>
        <end position="57"/>
    </location>
</feature>
<gene>
    <name evidence="4" type="ORF">VFH_V118240</name>
</gene>
<feature type="region of interest" description="Disordered" evidence="3">
    <location>
        <begin position="158"/>
        <end position="182"/>
    </location>
</feature>
<name>A0AAV1AW60_VICFA</name>
<feature type="region of interest" description="Disordered" evidence="3">
    <location>
        <begin position="244"/>
        <end position="263"/>
    </location>
</feature>
<dbReference type="PROSITE" id="PS50176">
    <property type="entry name" value="ARM_REPEAT"/>
    <property type="match status" value="1"/>
</dbReference>
<evidence type="ECO:0000256" key="3">
    <source>
        <dbReference type="SAM" id="MobiDB-lite"/>
    </source>
</evidence>
<accession>A0AAV1AW60</accession>
<organism evidence="4 5">
    <name type="scientific">Vicia faba</name>
    <name type="common">Broad bean</name>
    <name type="synonym">Faba vulgaris</name>
    <dbReference type="NCBI Taxonomy" id="3906"/>
    <lineage>
        <taxon>Eukaryota</taxon>
        <taxon>Viridiplantae</taxon>
        <taxon>Streptophyta</taxon>
        <taxon>Embryophyta</taxon>
        <taxon>Tracheophyta</taxon>
        <taxon>Spermatophyta</taxon>
        <taxon>Magnoliopsida</taxon>
        <taxon>eudicotyledons</taxon>
        <taxon>Gunneridae</taxon>
        <taxon>Pentapetalae</taxon>
        <taxon>rosids</taxon>
        <taxon>fabids</taxon>
        <taxon>Fabales</taxon>
        <taxon>Fabaceae</taxon>
        <taxon>Papilionoideae</taxon>
        <taxon>50 kb inversion clade</taxon>
        <taxon>NPAAA clade</taxon>
        <taxon>Hologalegina</taxon>
        <taxon>IRL clade</taxon>
        <taxon>Fabeae</taxon>
        <taxon>Vicia</taxon>
    </lineage>
</organism>
<feature type="compositionally biased region" description="Basic and acidic residues" evidence="3">
    <location>
        <begin position="253"/>
        <end position="263"/>
    </location>
</feature>
<keyword evidence="1" id="KW-0677">Repeat</keyword>
<dbReference type="InterPro" id="IPR011989">
    <property type="entry name" value="ARM-like"/>
</dbReference>
<feature type="region of interest" description="Disordered" evidence="3">
    <location>
        <begin position="98"/>
        <end position="128"/>
    </location>
</feature>